<name>A0AAV7MZY4_PLEWA</name>
<gene>
    <name evidence="2" type="ORF">NDU88_006673</name>
</gene>
<feature type="compositionally biased region" description="Low complexity" evidence="1">
    <location>
        <begin position="206"/>
        <end position="216"/>
    </location>
</feature>
<organism evidence="2 3">
    <name type="scientific">Pleurodeles waltl</name>
    <name type="common">Iberian ribbed newt</name>
    <dbReference type="NCBI Taxonomy" id="8319"/>
    <lineage>
        <taxon>Eukaryota</taxon>
        <taxon>Metazoa</taxon>
        <taxon>Chordata</taxon>
        <taxon>Craniata</taxon>
        <taxon>Vertebrata</taxon>
        <taxon>Euteleostomi</taxon>
        <taxon>Amphibia</taxon>
        <taxon>Batrachia</taxon>
        <taxon>Caudata</taxon>
        <taxon>Salamandroidea</taxon>
        <taxon>Salamandridae</taxon>
        <taxon>Pleurodelinae</taxon>
        <taxon>Pleurodeles</taxon>
    </lineage>
</organism>
<feature type="region of interest" description="Disordered" evidence="1">
    <location>
        <begin position="205"/>
        <end position="228"/>
    </location>
</feature>
<evidence type="ECO:0000256" key="1">
    <source>
        <dbReference type="SAM" id="MobiDB-lite"/>
    </source>
</evidence>
<feature type="compositionally biased region" description="Pro residues" evidence="1">
    <location>
        <begin position="16"/>
        <end position="27"/>
    </location>
</feature>
<evidence type="ECO:0000313" key="2">
    <source>
        <dbReference type="EMBL" id="KAJ1109311.1"/>
    </source>
</evidence>
<evidence type="ECO:0008006" key="4">
    <source>
        <dbReference type="Google" id="ProtNLM"/>
    </source>
</evidence>
<sequence>MRRPFRSLQMEESSPHPSPPLPPPGPPRTCTAGSGSPGASPLLHNLSPSLRGPGPEAQRPCPGHRPQRSERPRQRASPSLRARRGAAATAAILISSVRSSQMRESSPHLSLSLPPPRPPRACTAGSGPPRVFLPPFTPQPRFSSQGSRSRGAAPAPPVPLTVLRAVASVGQPLTPGRAGRRSPGRHLSFPDPFVAGVYGSDFSIARFSRGSPGSRSPRAHLGQRQLFG</sequence>
<proteinExistence type="predicted"/>
<dbReference type="EMBL" id="JANPWB010000013">
    <property type="protein sequence ID" value="KAJ1109311.1"/>
    <property type="molecule type" value="Genomic_DNA"/>
</dbReference>
<comment type="caution">
    <text evidence="2">The sequence shown here is derived from an EMBL/GenBank/DDBJ whole genome shotgun (WGS) entry which is preliminary data.</text>
</comment>
<evidence type="ECO:0000313" key="3">
    <source>
        <dbReference type="Proteomes" id="UP001066276"/>
    </source>
</evidence>
<reference evidence="2" key="1">
    <citation type="journal article" date="2022" name="bioRxiv">
        <title>Sequencing and chromosome-scale assembly of the giantPleurodeles waltlgenome.</title>
        <authorList>
            <person name="Brown T."/>
            <person name="Elewa A."/>
            <person name="Iarovenko S."/>
            <person name="Subramanian E."/>
            <person name="Araus A.J."/>
            <person name="Petzold A."/>
            <person name="Susuki M."/>
            <person name="Suzuki K.-i.T."/>
            <person name="Hayashi T."/>
            <person name="Toyoda A."/>
            <person name="Oliveira C."/>
            <person name="Osipova E."/>
            <person name="Leigh N.D."/>
            <person name="Simon A."/>
            <person name="Yun M.H."/>
        </authorList>
    </citation>
    <scope>NUCLEOTIDE SEQUENCE</scope>
    <source>
        <strain evidence="2">20211129_DDA</strain>
        <tissue evidence="2">Liver</tissue>
    </source>
</reference>
<dbReference type="AlphaFoldDB" id="A0AAV7MZY4"/>
<protein>
    <recommendedName>
        <fullName evidence="4">Basic proline-rich protein-like</fullName>
    </recommendedName>
</protein>
<feature type="compositionally biased region" description="Low complexity" evidence="1">
    <location>
        <begin position="85"/>
        <end position="112"/>
    </location>
</feature>
<keyword evidence="3" id="KW-1185">Reference proteome</keyword>
<feature type="region of interest" description="Disordered" evidence="1">
    <location>
        <begin position="1"/>
        <end position="156"/>
    </location>
</feature>
<accession>A0AAV7MZY4</accession>
<dbReference type="Proteomes" id="UP001066276">
    <property type="component" value="Chromosome 9"/>
</dbReference>